<dbReference type="RefSeq" id="WP_380805154.1">
    <property type="nucleotide sequence ID" value="NZ_JBHUIV010000025.1"/>
</dbReference>
<name>A0ABW5BEH4_9BACT</name>
<protein>
    <submittedName>
        <fullName evidence="1">Uncharacterized protein</fullName>
    </submittedName>
</protein>
<reference evidence="2" key="1">
    <citation type="journal article" date="2019" name="Int. J. Syst. Evol. Microbiol.">
        <title>The Global Catalogue of Microorganisms (GCM) 10K type strain sequencing project: providing services to taxonomists for standard genome sequencing and annotation.</title>
        <authorList>
            <consortium name="The Broad Institute Genomics Platform"/>
            <consortium name="The Broad Institute Genome Sequencing Center for Infectious Disease"/>
            <person name="Wu L."/>
            <person name="Ma J."/>
        </authorList>
    </citation>
    <scope>NUCLEOTIDE SEQUENCE [LARGE SCALE GENOMIC DNA]</scope>
    <source>
        <strain evidence="2">KCTC 19812</strain>
    </source>
</reference>
<sequence>MALTIKSIPVLKEKEAENFVKKAEKAASKSSTVDFSKELKKTHAILKKANMM</sequence>
<evidence type="ECO:0000313" key="2">
    <source>
        <dbReference type="Proteomes" id="UP001597414"/>
    </source>
</evidence>
<dbReference type="EMBL" id="JBHUIV010000025">
    <property type="protein sequence ID" value="MFD2203161.1"/>
    <property type="molecule type" value="Genomic_DNA"/>
</dbReference>
<evidence type="ECO:0000313" key="1">
    <source>
        <dbReference type="EMBL" id="MFD2203161.1"/>
    </source>
</evidence>
<dbReference type="Proteomes" id="UP001597414">
    <property type="component" value="Unassembled WGS sequence"/>
</dbReference>
<organism evidence="1 2">
    <name type="scientific">Shivajiella indica</name>
    <dbReference type="NCBI Taxonomy" id="872115"/>
    <lineage>
        <taxon>Bacteria</taxon>
        <taxon>Pseudomonadati</taxon>
        <taxon>Bacteroidota</taxon>
        <taxon>Cytophagia</taxon>
        <taxon>Cytophagales</taxon>
        <taxon>Cyclobacteriaceae</taxon>
        <taxon>Shivajiella</taxon>
    </lineage>
</organism>
<comment type="caution">
    <text evidence="1">The sequence shown here is derived from an EMBL/GenBank/DDBJ whole genome shotgun (WGS) entry which is preliminary data.</text>
</comment>
<proteinExistence type="predicted"/>
<accession>A0ABW5BEH4</accession>
<keyword evidence="2" id="KW-1185">Reference proteome</keyword>
<gene>
    <name evidence="1" type="ORF">ACFSKV_16410</name>
</gene>